<dbReference type="KEGG" id="asem:NNL22_04155"/>
<dbReference type="GO" id="GO:0005829">
    <property type="term" value="C:cytosol"/>
    <property type="evidence" value="ECO:0007669"/>
    <property type="project" value="UniProtKB-SubCell"/>
</dbReference>
<evidence type="ECO:0000256" key="3">
    <source>
        <dbReference type="ARBA" id="ARBA00022490"/>
    </source>
</evidence>
<protein>
    <recommendedName>
        <fullName evidence="6">Flagellar secretion chaperone FliS</fullName>
    </recommendedName>
</protein>
<comment type="subcellular location">
    <subcellularLocation>
        <location evidence="1 6">Cytoplasm</location>
        <location evidence="1 6">Cytosol</location>
    </subcellularLocation>
</comment>
<dbReference type="SUPFAM" id="SSF101116">
    <property type="entry name" value="Flagellar export chaperone FliS"/>
    <property type="match status" value="1"/>
</dbReference>
<dbReference type="PANTHER" id="PTHR34773">
    <property type="entry name" value="FLAGELLAR SECRETION CHAPERONE FLIS"/>
    <property type="match status" value="1"/>
</dbReference>
<evidence type="ECO:0000256" key="6">
    <source>
        <dbReference type="PIRNR" id="PIRNR039090"/>
    </source>
</evidence>
<proteinExistence type="inferred from homology"/>
<dbReference type="EMBL" id="CP101527">
    <property type="protein sequence ID" value="UZW75786.1"/>
    <property type="molecule type" value="Genomic_DNA"/>
</dbReference>
<sequence length="131" mass="14979">MNALHQYQAVNTQTSVIDVDRHRLIQLLFEGALERINMAKARIQASDFEGKNRLINKSIEIVSGLRSFLNIEEGQELASNLSDLYAYIERRLFEANVKNDIEILEEVAGHLRKVKEGWDGIREEALEQGIV</sequence>
<evidence type="ECO:0000256" key="2">
    <source>
        <dbReference type="ARBA" id="ARBA00008787"/>
    </source>
</evidence>
<gene>
    <name evidence="7" type="primary">fliS</name>
    <name evidence="7" type="ORF">NNL22_04155</name>
</gene>
<dbReference type="Pfam" id="PF02561">
    <property type="entry name" value="FliS"/>
    <property type="match status" value="1"/>
</dbReference>
<evidence type="ECO:0000256" key="1">
    <source>
        <dbReference type="ARBA" id="ARBA00004514"/>
    </source>
</evidence>
<dbReference type="Proteomes" id="UP001164472">
    <property type="component" value="Chromosome"/>
</dbReference>
<name>A0A9E8KK67_9ALTE</name>
<dbReference type="RefSeq" id="WP_251810391.1">
    <property type="nucleotide sequence ID" value="NZ_CP101527.1"/>
</dbReference>
<dbReference type="PANTHER" id="PTHR34773:SF1">
    <property type="entry name" value="FLAGELLAR SECRETION CHAPERONE FLIS"/>
    <property type="match status" value="1"/>
</dbReference>
<comment type="similarity">
    <text evidence="2 6">Belongs to the FliS family.</text>
</comment>
<keyword evidence="8" id="KW-1185">Reference proteome</keyword>
<keyword evidence="3 6" id="KW-0963">Cytoplasm</keyword>
<dbReference type="AlphaFoldDB" id="A0A9E8KK67"/>
<dbReference type="PIRSF" id="PIRSF039090">
    <property type="entry name" value="Flis"/>
    <property type="match status" value="1"/>
</dbReference>
<dbReference type="Gene3D" id="1.20.120.340">
    <property type="entry name" value="Flagellar protein FliS"/>
    <property type="match status" value="1"/>
</dbReference>
<dbReference type="CDD" id="cd16098">
    <property type="entry name" value="FliS"/>
    <property type="match status" value="1"/>
</dbReference>
<dbReference type="NCBIfam" id="TIGR00208">
    <property type="entry name" value="fliS"/>
    <property type="match status" value="1"/>
</dbReference>
<accession>A0A9E8KK67</accession>
<keyword evidence="7" id="KW-0966">Cell projection</keyword>
<evidence type="ECO:0000313" key="8">
    <source>
        <dbReference type="Proteomes" id="UP001164472"/>
    </source>
</evidence>
<evidence type="ECO:0000256" key="4">
    <source>
        <dbReference type="ARBA" id="ARBA00022795"/>
    </source>
</evidence>
<dbReference type="InterPro" id="IPR003713">
    <property type="entry name" value="FliS"/>
</dbReference>
<evidence type="ECO:0000256" key="5">
    <source>
        <dbReference type="ARBA" id="ARBA00023186"/>
    </source>
</evidence>
<keyword evidence="5" id="KW-0143">Chaperone</keyword>
<keyword evidence="7" id="KW-0282">Flagellum</keyword>
<dbReference type="GO" id="GO:0044780">
    <property type="term" value="P:bacterial-type flagellum assembly"/>
    <property type="evidence" value="ECO:0007669"/>
    <property type="project" value="InterPro"/>
</dbReference>
<evidence type="ECO:0000313" key="7">
    <source>
        <dbReference type="EMBL" id="UZW75786.1"/>
    </source>
</evidence>
<keyword evidence="7" id="KW-0969">Cilium</keyword>
<dbReference type="GO" id="GO:0071973">
    <property type="term" value="P:bacterial-type flagellum-dependent cell motility"/>
    <property type="evidence" value="ECO:0007669"/>
    <property type="project" value="TreeGrafter"/>
</dbReference>
<keyword evidence="4 6" id="KW-1005">Bacterial flagellum biogenesis</keyword>
<dbReference type="InterPro" id="IPR036584">
    <property type="entry name" value="FliS_sf"/>
</dbReference>
<reference evidence="7" key="1">
    <citation type="submission" date="2022-07" db="EMBL/GenBank/DDBJ databases">
        <title>Alkalimarinus sp. nov., isolated from gut of a Alitta virens.</title>
        <authorList>
            <person name="Yang A.I."/>
            <person name="Shin N.-R."/>
        </authorList>
    </citation>
    <scope>NUCLEOTIDE SEQUENCE</scope>
    <source>
        <strain evidence="7">FA028</strain>
    </source>
</reference>
<organism evidence="7 8">
    <name type="scientific">Alkalimarinus sediminis</name>
    <dbReference type="NCBI Taxonomy" id="1632866"/>
    <lineage>
        <taxon>Bacteria</taxon>
        <taxon>Pseudomonadati</taxon>
        <taxon>Pseudomonadota</taxon>
        <taxon>Gammaproteobacteria</taxon>
        <taxon>Alteromonadales</taxon>
        <taxon>Alteromonadaceae</taxon>
        <taxon>Alkalimarinus</taxon>
    </lineage>
</organism>